<comment type="caution">
    <text evidence="10">The sequence shown here is derived from an EMBL/GenBank/DDBJ whole genome shotgun (WGS) entry which is preliminary data.</text>
</comment>
<dbReference type="Pfam" id="PF02770">
    <property type="entry name" value="Acyl-CoA_dh_M"/>
    <property type="match status" value="1"/>
</dbReference>
<dbReference type="EMBL" id="JBHSQN010000003">
    <property type="protein sequence ID" value="MFC6011165.1"/>
    <property type="molecule type" value="Genomic_DNA"/>
</dbReference>
<evidence type="ECO:0000256" key="3">
    <source>
        <dbReference type="ARBA" id="ARBA00022630"/>
    </source>
</evidence>
<protein>
    <submittedName>
        <fullName evidence="10">Acyl-CoA dehydrogenase family protein</fullName>
        <ecNumber evidence="10">1.-.-.-</ecNumber>
    </submittedName>
</protein>
<feature type="domain" description="Acyl-CoA dehydrogenase/oxidase C-terminal" evidence="7">
    <location>
        <begin position="336"/>
        <end position="460"/>
    </location>
</feature>
<organism evidence="10 11">
    <name type="scientific">Nocardia lasii</name>
    <dbReference type="NCBI Taxonomy" id="1616107"/>
    <lineage>
        <taxon>Bacteria</taxon>
        <taxon>Bacillati</taxon>
        <taxon>Actinomycetota</taxon>
        <taxon>Actinomycetes</taxon>
        <taxon>Mycobacteriales</taxon>
        <taxon>Nocardiaceae</taxon>
        <taxon>Nocardia</taxon>
    </lineage>
</organism>
<dbReference type="RefSeq" id="WP_378602293.1">
    <property type="nucleotide sequence ID" value="NZ_JBHSQN010000003.1"/>
</dbReference>
<proteinExistence type="inferred from homology"/>
<dbReference type="InterPro" id="IPR036250">
    <property type="entry name" value="AcylCo_DH-like_C"/>
</dbReference>
<evidence type="ECO:0000256" key="5">
    <source>
        <dbReference type="RuleBase" id="RU362125"/>
    </source>
</evidence>
<dbReference type="InterPro" id="IPR009100">
    <property type="entry name" value="AcylCoA_DH/oxidase_NM_dom_sf"/>
</dbReference>
<feature type="domain" description="Acyl-CoA oxidase/dehydrogenase middle" evidence="8">
    <location>
        <begin position="225"/>
        <end position="311"/>
    </location>
</feature>
<dbReference type="InterPro" id="IPR006091">
    <property type="entry name" value="Acyl-CoA_Oxase/DH_mid-dom"/>
</dbReference>
<keyword evidence="4 5" id="KW-0274">FAD</keyword>
<reference evidence="11" key="1">
    <citation type="journal article" date="2019" name="Int. J. Syst. Evol. Microbiol.">
        <title>The Global Catalogue of Microorganisms (GCM) 10K type strain sequencing project: providing services to taxonomists for standard genome sequencing and annotation.</title>
        <authorList>
            <consortium name="The Broad Institute Genomics Platform"/>
            <consortium name="The Broad Institute Genome Sequencing Center for Infectious Disease"/>
            <person name="Wu L."/>
            <person name="Ma J."/>
        </authorList>
    </citation>
    <scope>NUCLEOTIDE SEQUENCE [LARGE SCALE GENOMIC DNA]</scope>
    <source>
        <strain evidence="11">CCUG 36956</strain>
    </source>
</reference>
<evidence type="ECO:0000256" key="2">
    <source>
        <dbReference type="ARBA" id="ARBA00009347"/>
    </source>
</evidence>
<dbReference type="InterPro" id="IPR009075">
    <property type="entry name" value="AcylCo_DH/oxidase_C"/>
</dbReference>
<accession>A0ABW1JPM7</accession>
<keyword evidence="3 5" id="KW-0285">Flavoprotein</keyword>
<dbReference type="PANTHER" id="PTHR43884:SF12">
    <property type="entry name" value="ISOVALERYL-COA DEHYDROGENASE, MITOCHONDRIAL-RELATED"/>
    <property type="match status" value="1"/>
</dbReference>
<evidence type="ECO:0000259" key="9">
    <source>
        <dbReference type="Pfam" id="PF02771"/>
    </source>
</evidence>
<dbReference type="InterPro" id="IPR037069">
    <property type="entry name" value="AcylCoA_DH/ox_N_sf"/>
</dbReference>
<dbReference type="GO" id="GO:0016491">
    <property type="term" value="F:oxidoreductase activity"/>
    <property type="evidence" value="ECO:0007669"/>
    <property type="project" value="UniProtKB-KW"/>
</dbReference>
<name>A0ABW1JPM7_9NOCA</name>
<dbReference type="Gene3D" id="2.40.110.10">
    <property type="entry name" value="Butyryl-CoA Dehydrogenase, subunit A, domain 2"/>
    <property type="match status" value="1"/>
</dbReference>
<evidence type="ECO:0000256" key="4">
    <source>
        <dbReference type="ARBA" id="ARBA00022827"/>
    </source>
</evidence>
<dbReference type="InterPro" id="IPR006089">
    <property type="entry name" value="Acyl-CoA_DH_CS"/>
</dbReference>
<sequence length="464" mass="49330">MMSTRDSATKRRPNDTSAVGLSQPKRDWMGAAMRTLTTITGSELAEKYNLRKPIERVTYEGTKTGFRTLGAATRAFAKVAGGGQPKRLADNESKTKDYFDLTPSDEQQMIVETVRDFAAEILRPAAYDADNAAKAPRDLLERAAELGITLINVPEELEGAAAERGAVTNSLVAEALSHGDMGLALPILAPSGVAVALSQWGTDAQQQTYLPAFTGEAVPQASVVINEPRALFDPFALQTKAVRSPSGYRLNGVKSLVPAAADAELFIVAAELDGRPALFIVESDTAGLSVEADPSMGLRAAGLGRLILDNVAVGTDAILGDSDAKTRAAEYGDAVQLARLGWASLAIGTGQAVLDYVIPYVNEREAFGEPISHRQAVAFMVANMAIELDGLRLVTLRGASRAEQGLSFAREAALARKLATDKGMQIGLDGVQLLGGHGFTKEHPVERWYRDLRSVGVAEGIVLV</sequence>
<dbReference type="EC" id="1.-.-.-" evidence="10"/>
<evidence type="ECO:0000313" key="11">
    <source>
        <dbReference type="Proteomes" id="UP001596223"/>
    </source>
</evidence>
<keyword evidence="11" id="KW-1185">Reference proteome</keyword>
<dbReference type="Pfam" id="PF02771">
    <property type="entry name" value="Acyl-CoA_dh_N"/>
    <property type="match status" value="1"/>
</dbReference>
<dbReference type="InterPro" id="IPR046373">
    <property type="entry name" value="Acyl-CoA_Oxase/DH_mid-dom_sf"/>
</dbReference>
<dbReference type="InterPro" id="IPR013786">
    <property type="entry name" value="AcylCoA_DH/ox_N"/>
</dbReference>
<dbReference type="SUPFAM" id="SSF47203">
    <property type="entry name" value="Acyl-CoA dehydrogenase C-terminal domain-like"/>
    <property type="match status" value="1"/>
</dbReference>
<feature type="domain" description="Acyl-CoA dehydrogenase/oxidase N-terminal" evidence="9">
    <location>
        <begin position="104"/>
        <end position="213"/>
    </location>
</feature>
<evidence type="ECO:0000259" key="7">
    <source>
        <dbReference type="Pfam" id="PF00441"/>
    </source>
</evidence>
<gene>
    <name evidence="10" type="ORF">ACFP3H_08895</name>
</gene>
<dbReference type="PROSITE" id="PS00073">
    <property type="entry name" value="ACYL_COA_DH_2"/>
    <property type="match status" value="1"/>
</dbReference>
<dbReference type="Proteomes" id="UP001596223">
    <property type="component" value="Unassembled WGS sequence"/>
</dbReference>
<evidence type="ECO:0000313" key="10">
    <source>
        <dbReference type="EMBL" id="MFC6011165.1"/>
    </source>
</evidence>
<dbReference type="Gene3D" id="1.20.140.10">
    <property type="entry name" value="Butyryl-CoA Dehydrogenase, subunit A, domain 3"/>
    <property type="match status" value="1"/>
</dbReference>
<comment type="similarity">
    <text evidence="2 5">Belongs to the acyl-CoA dehydrogenase family.</text>
</comment>
<comment type="cofactor">
    <cofactor evidence="1 5">
        <name>FAD</name>
        <dbReference type="ChEBI" id="CHEBI:57692"/>
    </cofactor>
</comment>
<dbReference type="Pfam" id="PF00441">
    <property type="entry name" value="Acyl-CoA_dh_1"/>
    <property type="match status" value="1"/>
</dbReference>
<dbReference type="PANTHER" id="PTHR43884">
    <property type="entry name" value="ACYL-COA DEHYDROGENASE"/>
    <property type="match status" value="1"/>
</dbReference>
<dbReference type="SUPFAM" id="SSF56645">
    <property type="entry name" value="Acyl-CoA dehydrogenase NM domain-like"/>
    <property type="match status" value="1"/>
</dbReference>
<keyword evidence="5 10" id="KW-0560">Oxidoreductase</keyword>
<evidence type="ECO:0000259" key="8">
    <source>
        <dbReference type="Pfam" id="PF02770"/>
    </source>
</evidence>
<feature type="region of interest" description="Disordered" evidence="6">
    <location>
        <begin position="1"/>
        <end position="24"/>
    </location>
</feature>
<evidence type="ECO:0000256" key="1">
    <source>
        <dbReference type="ARBA" id="ARBA00001974"/>
    </source>
</evidence>
<dbReference type="Gene3D" id="1.10.540.10">
    <property type="entry name" value="Acyl-CoA dehydrogenase/oxidase, N-terminal domain"/>
    <property type="match status" value="1"/>
</dbReference>
<evidence type="ECO:0000256" key="6">
    <source>
        <dbReference type="SAM" id="MobiDB-lite"/>
    </source>
</evidence>